<sequence length="225" mass="26342">MDRPSQKRISRRVSSLRKQRNRLRIIKQQREAEAKKKRQEDDKKKLEEEGKKLEDEKKKQEADVRMSLKFLEKFNKENHFGRIPPDPSVLPAEFRCIHCKKIVKREENINPWHSGVLHHPSKTIYKPNRFNEGEYIIVDDGGYSDSSSRMLRWTCCDRAENEAPGAEDWHNMSFSRGDPSAQKNQLNPHPLTCPPTYHEHEEGAAGWKGWFTIKDGVLQGPTRGW</sequence>
<proteinExistence type="predicted"/>
<reference evidence="2 3" key="1">
    <citation type="submission" date="2023-10" db="EMBL/GenBank/DDBJ databases">
        <title>Draft genome sequence of Xylaria bambusicola isolate GMP-LS, the root and basal stem rot pathogen of sugarcane in Indonesia.</title>
        <authorList>
            <person name="Selvaraj P."/>
            <person name="Muralishankar V."/>
            <person name="Muruganantham S."/>
            <person name="Sp S."/>
            <person name="Haryani S."/>
            <person name="Lau K.J.X."/>
            <person name="Naqvi N.I."/>
        </authorList>
    </citation>
    <scope>NUCLEOTIDE SEQUENCE [LARGE SCALE GENOMIC DNA]</scope>
    <source>
        <strain evidence="2">GMP-LS</strain>
    </source>
</reference>
<comment type="caution">
    <text evidence="2">The sequence shown here is derived from an EMBL/GenBank/DDBJ whole genome shotgun (WGS) entry which is preliminary data.</text>
</comment>
<evidence type="ECO:0000313" key="3">
    <source>
        <dbReference type="Proteomes" id="UP001305414"/>
    </source>
</evidence>
<gene>
    <name evidence="2" type="ORF">RRF57_008777</name>
</gene>
<evidence type="ECO:0000256" key="1">
    <source>
        <dbReference type="SAM" id="MobiDB-lite"/>
    </source>
</evidence>
<dbReference type="AlphaFoldDB" id="A0AAN7UTY2"/>
<evidence type="ECO:0000313" key="2">
    <source>
        <dbReference type="EMBL" id="KAK5633063.1"/>
    </source>
</evidence>
<name>A0AAN7UTY2_9PEZI</name>
<feature type="compositionally biased region" description="Basic and acidic residues" evidence="1">
    <location>
        <begin position="28"/>
        <end position="59"/>
    </location>
</feature>
<feature type="compositionally biased region" description="Basic residues" evidence="1">
    <location>
        <begin position="1"/>
        <end position="27"/>
    </location>
</feature>
<evidence type="ECO:0008006" key="4">
    <source>
        <dbReference type="Google" id="ProtNLM"/>
    </source>
</evidence>
<feature type="region of interest" description="Disordered" evidence="1">
    <location>
        <begin position="1"/>
        <end position="59"/>
    </location>
</feature>
<dbReference type="Proteomes" id="UP001305414">
    <property type="component" value="Unassembled WGS sequence"/>
</dbReference>
<keyword evidence="3" id="KW-1185">Reference proteome</keyword>
<dbReference type="EMBL" id="JAWHQM010000029">
    <property type="protein sequence ID" value="KAK5633063.1"/>
    <property type="molecule type" value="Genomic_DNA"/>
</dbReference>
<accession>A0AAN7UTY2</accession>
<organism evidence="2 3">
    <name type="scientific">Xylaria bambusicola</name>
    <dbReference type="NCBI Taxonomy" id="326684"/>
    <lineage>
        <taxon>Eukaryota</taxon>
        <taxon>Fungi</taxon>
        <taxon>Dikarya</taxon>
        <taxon>Ascomycota</taxon>
        <taxon>Pezizomycotina</taxon>
        <taxon>Sordariomycetes</taxon>
        <taxon>Xylariomycetidae</taxon>
        <taxon>Xylariales</taxon>
        <taxon>Xylariaceae</taxon>
        <taxon>Xylaria</taxon>
    </lineage>
</organism>
<protein>
    <recommendedName>
        <fullName evidence="4">C2H2-type domain-containing protein</fullName>
    </recommendedName>
</protein>
<feature type="region of interest" description="Disordered" evidence="1">
    <location>
        <begin position="166"/>
        <end position="191"/>
    </location>
</feature>